<dbReference type="InterPro" id="IPR059177">
    <property type="entry name" value="GH29D-like_dom"/>
</dbReference>
<dbReference type="Proteomes" id="UP000515908">
    <property type="component" value="Chromosome 08"/>
</dbReference>
<keyword evidence="4" id="KW-0812">Transmembrane</keyword>
<feature type="chain" id="PRO_5028799266" evidence="5">
    <location>
        <begin position="31"/>
        <end position="1099"/>
    </location>
</feature>
<dbReference type="Pfam" id="PF00051">
    <property type="entry name" value="Kringle"/>
    <property type="match status" value="1"/>
</dbReference>
<evidence type="ECO:0000313" key="7">
    <source>
        <dbReference type="EMBL" id="CAD2217173.1"/>
    </source>
</evidence>
<dbReference type="PROSITE" id="PS50070">
    <property type="entry name" value="KRINGLE_2"/>
    <property type="match status" value="1"/>
</dbReference>
<feature type="transmembrane region" description="Helical" evidence="4">
    <location>
        <begin position="1015"/>
        <end position="1040"/>
    </location>
</feature>
<keyword evidence="4" id="KW-1133">Transmembrane helix</keyword>
<dbReference type="VEuPathDB" id="TriTrypDB:ADEAN_000465100"/>
<dbReference type="Gene3D" id="2.40.20.10">
    <property type="entry name" value="Plasminogen Kringle 4"/>
    <property type="match status" value="1"/>
</dbReference>
<feature type="compositionally biased region" description="Acidic residues" evidence="3">
    <location>
        <begin position="1054"/>
        <end position="1066"/>
    </location>
</feature>
<dbReference type="InterPro" id="IPR013806">
    <property type="entry name" value="Kringle-like"/>
</dbReference>
<feature type="region of interest" description="Disordered" evidence="3">
    <location>
        <begin position="1054"/>
        <end position="1099"/>
    </location>
</feature>
<sequence>MPRQGNGHSAGRHWHIALLVVALTLCAARADTLVKLCDAVEGYIREDGKDYRGTVSTTRSGYTCQKWTSQSPWSHETEIDPADGIGDHNYCRNPKGLKSGPGCYTTDPMVSYEPCDVGPPCDAAAVQPTITFEPPTGAHLSAKTGNDYVAVVCYPPPCKIYYTIDGSVPTATSTAYVRPVVLETNSTLMAFATFEDGFTDHEKAVYTVEEASKFPNKISFSPAWDIVYTAPVLVSLTNVMPEDSIVIYLNGAVEGFPYTEPFWIHSTTVVTAVINEEAKKEVTYRLDYTPPAIEVSPNSGSFIGGVRVLVTGSSTAKYYLSRNGGPFIALDDERLIEITEVGSNAISVKAVYLGGATSYANGTYQVVAAVNPRIHPDSSPTYARPINVFCEDPLQRPLVIFTGDTQIGGEDVFQVTLRTPGKHVVGCQYVDNLDQLHSTTLVFELESRMLPPPAFTPRCNDTFPSVPLLLGFSVVWPLYEWAETEHHDERFSIDYAVTDTVRVDYVTRTDSLGYDYTVRPVDPTRPSSFTFSVRVSSTDPLDGSVLDSCTHQLVPLGKLTTPLVVAQPLCYGWDATGDLTIPPACKKLVTSEVLSCLHFYTSEIVSVSTFGSYIAFAIEQLPESLHMEYYNRLGACVKAAVVENFKNETSGLIQLATSWKLAVNYGEPETPTAQTVTSDVPFTVEVRGLDMKKGTYHFVQDTYSCESIGYSPVFGAMTAAAGQNLDHFPLWFNVDAPGSYKLCVHIGDDVYAVPSTSLLTVKAQPLPTLLSSAPCGGLLPPSHREKELTVTYDSAPRSLYSSIYYSINANAWREVLTGNPVTLPAVSSTNNRIQTVVTSVGNVTGTTQTCVFYAPSVDPAINLTVSYHYYIAKGNSTDGKRGVFVTLTGNFSESELIRLNVTDPLTNSTVGYSTAKSSAALGARTVALPEASIPLPAGRTDLPYAVKVTLDGESAVTATPSTVALSPLSIAMSACGNCTSGFCYAAKCVCITNKTAHMCDNEDPTPDDDVPTTSMFARIMALVGYFAVLAVIAAVIFYFIKKGSANPIEAEEVIIDADEEPEGESGGEEHQPASEPSNGSERSHATESDEEDQVNRSWF</sequence>
<dbReference type="GO" id="GO:0004175">
    <property type="term" value="F:endopeptidase activity"/>
    <property type="evidence" value="ECO:0007669"/>
    <property type="project" value="TreeGrafter"/>
</dbReference>
<evidence type="ECO:0000256" key="5">
    <source>
        <dbReference type="SAM" id="SignalP"/>
    </source>
</evidence>
<evidence type="ECO:0000256" key="3">
    <source>
        <dbReference type="SAM" id="MobiDB-lite"/>
    </source>
</evidence>
<dbReference type="PANTHER" id="PTHR24261">
    <property type="entry name" value="PLASMINOGEN-RELATED"/>
    <property type="match status" value="1"/>
</dbReference>
<dbReference type="CDD" id="cd00108">
    <property type="entry name" value="KR"/>
    <property type="match status" value="1"/>
</dbReference>
<dbReference type="AlphaFoldDB" id="A0A7G2CES0"/>
<keyword evidence="2" id="KW-1015">Disulfide bond</keyword>
<dbReference type="SMART" id="SM00130">
    <property type="entry name" value="KR"/>
    <property type="match status" value="1"/>
</dbReference>
<accession>A0A7G2CES0</accession>
<dbReference type="GO" id="GO:0005615">
    <property type="term" value="C:extracellular space"/>
    <property type="evidence" value="ECO:0007669"/>
    <property type="project" value="TreeGrafter"/>
</dbReference>
<organism evidence="7 8">
    <name type="scientific">Angomonas deanei</name>
    <dbReference type="NCBI Taxonomy" id="59799"/>
    <lineage>
        <taxon>Eukaryota</taxon>
        <taxon>Discoba</taxon>
        <taxon>Euglenozoa</taxon>
        <taxon>Kinetoplastea</taxon>
        <taxon>Metakinetoplastina</taxon>
        <taxon>Trypanosomatida</taxon>
        <taxon>Trypanosomatidae</taxon>
        <taxon>Strigomonadinae</taxon>
        <taxon>Angomonas</taxon>
    </lineage>
</organism>
<proteinExistence type="predicted"/>
<evidence type="ECO:0000313" key="8">
    <source>
        <dbReference type="Proteomes" id="UP000515908"/>
    </source>
</evidence>
<name>A0A7G2CES0_9TRYP</name>
<dbReference type="EMBL" id="LR877152">
    <property type="protein sequence ID" value="CAD2217173.1"/>
    <property type="molecule type" value="Genomic_DNA"/>
</dbReference>
<feature type="domain" description="Kringle" evidence="6">
    <location>
        <begin position="42"/>
        <end position="121"/>
    </location>
</feature>
<keyword evidence="5" id="KW-0732">Signal</keyword>
<dbReference type="InterPro" id="IPR038178">
    <property type="entry name" value="Kringle_sf"/>
</dbReference>
<keyword evidence="4" id="KW-0472">Membrane</keyword>
<dbReference type="SUPFAM" id="SSF57440">
    <property type="entry name" value="Kringle-like"/>
    <property type="match status" value="1"/>
</dbReference>
<dbReference type="PANTHER" id="PTHR24261:SF7">
    <property type="entry name" value="KRINGLE DOMAIN-CONTAINING PROTEIN"/>
    <property type="match status" value="1"/>
</dbReference>
<evidence type="ECO:0000256" key="4">
    <source>
        <dbReference type="SAM" id="Phobius"/>
    </source>
</evidence>
<evidence type="ECO:0000256" key="2">
    <source>
        <dbReference type="ARBA" id="ARBA00023157"/>
    </source>
</evidence>
<keyword evidence="1" id="KW-0420">Kringle</keyword>
<dbReference type="GO" id="GO:0005102">
    <property type="term" value="F:signaling receptor binding"/>
    <property type="evidence" value="ECO:0007669"/>
    <property type="project" value="TreeGrafter"/>
</dbReference>
<keyword evidence="8" id="KW-1185">Reference proteome</keyword>
<evidence type="ECO:0000256" key="1">
    <source>
        <dbReference type="ARBA" id="ARBA00022572"/>
    </source>
</evidence>
<feature type="signal peptide" evidence="5">
    <location>
        <begin position="1"/>
        <end position="30"/>
    </location>
</feature>
<reference evidence="7 8" key="1">
    <citation type="submission" date="2020-08" db="EMBL/GenBank/DDBJ databases">
        <authorList>
            <person name="Newling K."/>
            <person name="Davey J."/>
            <person name="Forrester S."/>
        </authorList>
    </citation>
    <scope>NUCLEOTIDE SEQUENCE [LARGE SCALE GENOMIC DNA]</scope>
    <source>
        <strain evidence="8">Crithidia deanei Carvalho (ATCC PRA-265)</strain>
    </source>
</reference>
<protein>
    <submittedName>
        <fullName evidence="7">Kringle domain/Chitobiase/beta-hexosaminidase C-terminal domain/Fn3 associated, putative</fullName>
    </submittedName>
</protein>
<evidence type="ECO:0000259" key="6">
    <source>
        <dbReference type="PROSITE" id="PS50070"/>
    </source>
</evidence>
<dbReference type="Pfam" id="PF13290">
    <property type="entry name" value="CHB_HEX_C_1"/>
    <property type="match status" value="1"/>
</dbReference>
<dbReference type="PRINTS" id="PR00018">
    <property type="entry name" value="KRINGLE"/>
</dbReference>
<dbReference type="InterPro" id="IPR000001">
    <property type="entry name" value="Kringle"/>
</dbReference>
<dbReference type="InterPro" id="IPR050759">
    <property type="entry name" value="Serine_protease_kringle"/>
</dbReference>
<gene>
    <name evidence="7" type="ORF">ADEAN_000465100</name>
</gene>